<organism evidence="1 2">
    <name type="scientific">Actinomadura adrarensis</name>
    <dbReference type="NCBI Taxonomy" id="1819600"/>
    <lineage>
        <taxon>Bacteria</taxon>
        <taxon>Bacillati</taxon>
        <taxon>Actinomycetota</taxon>
        <taxon>Actinomycetes</taxon>
        <taxon>Streptosporangiales</taxon>
        <taxon>Thermomonosporaceae</taxon>
        <taxon>Actinomadura</taxon>
    </lineage>
</organism>
<comment type="caution">
    <text evidence="1">The sequence shown here is derived from an EMBL/GenBank/DDBJ whole genome shotgun (WGS) entry which is preliminary data.</text>
</comment>
<sequence>MRPPRCFLCGLTHWDLDGGEGIDASFTLVHFGLNAEEQALAEARDREGWVGHPENVEWFCGEHVAQAKAKEHLHWREALTQLRNPAR</sequence>
<evidence type="ECO:0000313" key="1">
    <source>
        <dbReference type="EMBL" id="MFD0852848.1"/>
    </source>
</evidence>
<dbReference type="Proteomes" id="UP001597083">
    <property type="component" value="Unassembled WGS sequence"/>
</dbReference>
<keyword evidence="2" id="KW-1185">Reference proteome</keyword>
<reference evidence="2" key="1">
    <citation type="journal article" date="2019" name="Int. J. Syst. Evol. Microbiol.">
        <title>The Global Catalogue of Microorganisms (GCM) 10K type strain sequencing project: providing services to taxonomists for standard genome sequencing and annotation.</title>
        <authorList>
            <consortium name="The Broad Institute Genomics Platform"/>
            <consortium name="The Broad Institute Genome Sequencing Center for Infectious Disease"/>
            <person name="Wu L."/>
            <person name="Ma J."/>
        </authorList>
    </citation>
    <scope>NUCLEOTIDE SEQUENCE [LARGE SCALE GENOMIC DNA]</scope>
    <source>
        <strain evidence="2">JCM 31696</strain>
    </source>
</reference>
<evidence type="ECO:0000313" key="2">
    <source>
        <dbReference type="Proteomes" id="UP001597083"/>
    </source>
</evidence>
<proteinExistence type="predicted"/>
<name>A0ABW3CEZ1_9ACTN</name>
<accession>A0ABW3CEZ1</accession>
<dbReference type="EMBL" id="JBHTIR010001682">
    <property type="protein sequence ID" value="MFD0852848.1"/>
    <property type="molecule type" value="Genomic_DNA"/>
</dbReference>
<protein>
    <submittedName>
        <fullName evidence="1">Uncharacterized protein</fullName>
    </submittedName>
</protein>
<gene>
    <name evidence="1" type="ORF">ACFQ07_11460</name>
</gene>